<evidence type="ECO:0000256" key="3">
    <source>
        <dbReference type="SAM" id="MobiDB-lite"/>
    </source>
</evidence>
<evidence type="ECO:0000259" key="4">
    <source>
        <dbReference type="Pfam" id="PF05426"/>
    </source>
</evidence>
<dbReference type="RefSeq" id="WP_157758825.1">
    <property type="nucleotide sequence ID" value="NZ_CP022098.1"/>
</dbReference>
<evidence type="ECO:0000313" key="5">
    <source>
        <dbReference type="EMBL" id="ATB41323.1"/>
    </source>
</evidence>
<dbReference type="Gene3D" id="1.50.10.100">
    <property type="entry name" value="Chondroitin AC/alginate lyase"/>
    <property type="match status" value="1"/>
</dbReference>
<name>A0A250JCI9_9BACT</name>
<dbReference type="Pfam" id="PF05426">
    <property type="entry name" value="Alginate_lyase"/>
    <property type="match status" value="1"/>
</dbReference>
<accession>A0A250JCI9</accession>
<keyword evidence="1" id="KW-0732">Signal</keyword>
<feature type="region of interest" description="Disordered" evidence="3">
    <location>
        <begin position="1"/>
        <end position="64"/>
    </location>
</feature>
<dbReference type="Proteomes" id="UP000217257">
    <property type="component" value="Chromosome"/>
</dbReference>
<dbReference type="SUPFAM" id="SSF48230">
    <property type="entry name" value="Chondroitin AC/alginate lyase"/>
    <property type="match status" value="1"/>
</dbReference>
<dbReference type="EMBL" id="CP022098">
    <property type="protein sequence ID" value="ATB41323.1"/>
    <property type="molecule type" value="Genomic_DNA"/>
</dbReference>
<dbReference type="GO" id="GO:0042597">
    <property type="term" value="C:periplasmic space"/>
    <property type="evidence" value="ECO:0007669"/>
    <property type="project" value="InterPro"/>
</dbReference>
<organism evidence="5 6">
    <name type="scientific">Cystobacter fuscus</name>
    <dbReference type="NCBI Taxonomy" id="43"/>
    <lineage>
        <taxon>Bacteria</taxon>
        <taxon>Pseudomonadati</taxon>
        <taxon>Myxococcota</taxon>
        <taxon>Myxococcia</taxon>
        <taxon>Myxococcales</taxon>
        <taxon>Cystobacterineae</taxon>
        <taxon>Archangiaceae</taxon>
        <taxon>Cystobacter</taxon>
    </lineage>
</organism>
<dbReference type="InterPro" id="IPR008929">
    <property type="entry name" value="Chondroitin_lyas"/>
</dbReference>
<evidence type="ECO:0000313" key="6">
    <source>
        <dbReference type="Proteomes" id="UP000217257"/>
    </source>
</evidence>
<sequence length="439" mass="48837">MRISSTSQNHHHYNRYDVFKSRPVESDPEKWGIKNKGGHKEPERKFTDHYDKHFKPSEVSSPDKNAFAYKADPLEEVPSLDDVPSSSRAGAKDTFMPYGNALDPRNHAALRAQANTPAGKRIIAMADEALKASPDPIHGSFDPERRYVPGKDGVVNTNRDMSEINKMNKFATQMNSLNHAYAMTGDERYAEKATNLMDAWAKNMKPEFGSWQAGISSYHPLSSVFSSMTALKDYKGWEPEQKARAMKWVDTFADNAKNMHADNNNIHAWRTLFRGSAAALTGDTAGVREQANAMMKAMETQINGDGLMPKELKRTQSLHYHLYALQPMTAMAEVARSAGVDIYNTPAGQKLGKSLERVGEGLLDRGQWKYPESGNPGKGAAALYSIAASRFPQNENLKRIAESLAAREQKGDWVNKAVKGQMDDGSLNGFPIPSMYLFQ</sequence>
<protein>
    <recommendedName>
        <fullName evidence="4">Alginate lyase domain-containing protein</fullName>
    </recommendedName>
</protein>
<evidence type="ECO:0000256" key="2">
    <source>
        <dbReference type="ARBA" id="ARBA00023239"/>
    </source>
</evidence>
<keyword evidence="2" id="KW-0456">Lyase</keyword>
<feature type="compositionally biased region" description="Basic and acidic residues" evidence="3">
    <location>
        <begin position="14"/>
        <end position="56"/>
    </location>
</feature>
<evidence type="ECO:0000256" key="1">
    <source>
        <dbReference type="ARBA" id="ARBA00022729"/>
    </source>
</evidence>
<dbReference type="GO" id="GO:0016829">
    <property type="term" value="F:lyase activity"/>
    <property type="evidence" value="ECO:0007669"/>
    <property type="project" value="UniProtKB-KW"/>
</dbReference>
<proteinExistence type="predicted"/>
<gene>
    <name evidence="5" type="ORF">CYFUS_006788</name>
</gene>
<dbReference type="AlphaFoldDB" id="A0A250JCI9"/>
<reference evidence="5 6" key="1">
    <citation type="submission" date="2017-06" db="EMBL/GenBank/DDBJ databases">
        <title>Sequencing and comparative analysis of myxobacterial genomes.</title>
        <authorList>
            <person name="Rupp O."/>
            <person name="Goesmann A."/>
            <person name="Sogaard-Andersen L."/>
        </authorList>
    </citation>
    <scope>NUCLEOTIDE SEQUENCE [LARGE SCALE GENOMIC DNA]</scope>
    <source>
        <strain evidence="5 6">DSM 52655</strain>
    </source>
</reference>
<dbReference type="KEGG" id="cfus:CYFUS_006788"/>
<dbReference type="InterPro" id="IPR008397">
    <property type="entry name" value="Alginate_lyase_dom"/>
</dbReference>
<feature type="domain" description="Alginate lyase" evidence="4">
    <location>
        <begin position="136"/>
        <end position="368"/>
    </location>
</feature>